<dbReference type="Pfam" id="PF11736">
    <property type="entry name" value="DUF3299"/>
    <property type="match status" value="1"/>
</dbReference>
<evidence type="ECO:0000313" key="3">
    <source>
        <dbReference type="EMBL" id="MBB3104294.1"/>
    </source>
</evidence>
<protein>
    <recommendedName>
        <fullName evidence="5">DUF3299 domain-containing protein</fullName>
    </recommendedName>
</protein>
<proteinExistence type="predicted"/>
<organism evidence="3 4">
    <name type="scientific">Azomonas macrocytogenes</name>
    <name type="common">Azotobacter macrocytogenes</name>
    <dbReference type="NCBI Taxonomy" id="69962"/>
    <lineage>
        <taxon>Bacteria</taxon>
        <taxon>Pseudomonadati</taxon>
        <taxon>Pseudomonadota</taxon>
        <taxon>Gammaproteobacteria</taxon>
        <taxon>Pseudomonadales</taxon>
        <taxon>Pseudomonadaceae</taxon>
        <taxon>Azomonas</taxon>
    </lineage>
</organism>
<dbReference type="EMBL" id="JACHXI010000014">
    <property type="protein sequence ID" value="MBB3104294.1"/>
    <property type="molecule type" value="Genomic_DNA"/>
</dbReference>
<dbReference type="Proteomes" id="UP000549250">
    <property type="component" value="Unassembled WGS sequence"/>
</dbReference>
<evidence type="ECO:0000313" key="4">
    <source>
        <dbReference type="Proteomes" id="UP000549250"/>
    </source>
</evidence>
<gene>
    <name evidence="3" type="ORF">FHR87_002709</name>
</gene>
<evidence type="ECO:0000256" key="1">
    <source>
        <dbReference type="SAM" id="MobiDB-lite"/>
    </source>
</evidence>
<feature type="chain" id="PRO_5032821377" description="DUF3299 domain-containing protein" evidence="2">
    <location>
        <begin position="19"/>
        <end position="176"/>
    </location>
</feature>
<comment type="caution">
    <text evidence="3">The sequence shown here is derived from an EMBL/GenBank/DDBJ whole genome shotgun (WGS) entry which is preliminary data.</text>
</comment>
<name>A0A839T7R3_AZOMA</name>
<reference evidence="3 4" key="1">
    <citation type="submission" date="2020-08" db="EMBL/GenBank/DDBJ databases">
        <title>Genomic Encyclopedia of Type Strains, Phase III (KMG-III): the genomes of soil and plant-associated and newly described type strains.</title>
        <authorList>
            <person name="Whitman W."/>
        </authorList>
    </citation>
    <scope>NUCLEOTIDE SEQUENCE [LARGE SCALE GENOMIC DNA]</scope>
    <source>
        <strain evidence="3 4">CECT 4462</strain>
    </source>
</reference>
<keyword evidence="2" id="KW-0732">Signal</keyword>
<dbReference type="InterPro" id="IPR021727">
    <property type="entry name" value="DUF3299"/>
</dbReference>
<evidence type="ECO:0008006" key="5">
    <source>
        <dbReference type="Google" id="ProtNLM"/>
    </source>
</evidence>
<feature type="region of interest" description="Disordered" evidence="1">
    <location>
        <begin position="43"/>
        <end position="66"/>
    </location>
</feature>
<feature type="signal peptide" evidence="2">
    <location>
        <begin position="1"/>
        <end position="18"/>
    </location>
</feature>
<dbReference type="AlphaFoldDB" id="A0A839T7R3"/>
<sequence>MRSLSALLLICFALLAQAATPELDWLELMPASDRKALEEMPEITHDSPENTGFSDKGGLRQGSGLPDVMYSTRTVPELNGKRIRLAGYPVPLENDAKGRSTAFFLVPYPGACIHVPPPPPNQIVLVRYPKGFALEDIYAPLQVEGRLAIEKTSNELADAAYVINAASLRLITEDNP</sequence>
<dbReference type="Gene3D" id="2.40.50.870">
    <property type="entry name" value="Protein of unknown function (DUF3299)"/>
    <property type="match status" value="1"/>
</dbReference>
<evidence type="ECO:0000256" key="2">
    <source>
        <dbReference type="SAM" id="SignalP"/>
    </source>
</evidence>
<keyword evidence="4" id="KW-1185">Reference proteome</keyword>
<dbReference type="RefSeq" id="WP_183167176.1">
    <property type="nucleotide sequence ID" value="NZ_JACHXI010000014.1"/>
</dbReference>
<accession>A0A839T7R3</accession>